<accession>A0A2N8P504</accession>
<proteinExistence type="predicted"/>
<name>A0A2N8P504_STRNR</name>
<dbReference type="Proteomes" id="UP000236047">
    <property type="component" value="Unassembled WGS sequence"/>
</dbReference>
<gene>
    <name evidence="2" type="ORF">AOB60_38790</name>
</gene>
<reference evidence="3" key="1">
    <citation type="submission" date="2015-09" db="EMBL/GenBank/DDBJ databases">
        <authorList>
            <person name="Graham D.E."/>
            <person name="Mahan K.M."/>
            <person name="Klingeman D.M."/>
            <person name="Fida T."/>
            <person name="Giannone R.J."/>
            <person name="Hettich R.L."/>
            <person name="Parry R.J."/>
            <person name="Spain J.C."/>
        </authorList>
    </citation>
    <scope>NUCLEOTIDE SEQUENCE [LARGE SCALE GENOMIC DNA]</scope>
    <source>
        <strain evidence="3">JCM 4701</strain>
    </source>
</reference>
<comment type="caution">
    <text evidence="2">The sequence shown here is derived from an EMBL/GenBank/DDBJ whole genome shotgun (WGS) entry which is preliminary data.</text>
</comment>
<evidence type="ECO:0008006" key="4">
    <source>
        <dbReference type="Google" id="ProtNLM"/>
    </source>
</evidence>
<organism evidence="2 3">
    <name type="scientific">Streptomyces noursei</name>
    <name type="common">Streptomyces albulus</name>
    <dbReference type="NCBI Taxonomy" id="1971"/>
    <lineage>
        <taxon>Bacteria</taxon>
        <taxon>Bacillati</taxon>
        <taxon>Actinomycetota</taxon>
        <taxon>Actinomycetes</taxon>
        <taxon>Kitasatosporales</taxon>
        <taxon>Streptomycetaceae</taxon>
        <taxon>Streptomyces</taxon>
    </lineage>
</organism>
<dbReference type="EMBL" id="LJSN01000005">
    <property type="protein sequence ID" value="PNE36094.1"/>
    <property type="molecule type" value="Genomic_DNA"/>
</dbReference>
<feature type="region of interest" description="Disordered" evidence="1">
    <location>
        <begin position="40"/>
        <end position="60"/>
    </location>
</feature>
<keyword evidence="3" id="KW-1185">Reference proteome</keyword>
<evidence type="ECO:0000313" key="3">
    <source>
        <dbReference type="Proteomes" id="UP000236047"/>
    </source>
</evidence>
<evidence type="ECO:0000256" key="1">
    <source>
        <dbReference type="SAM" id="MobiDB-lite"/>
    </source>
</evidence>
<dbReference type="AlphaFoldDB" id="A0A2N8P504"/>
<protein>
    <recommendedName>
        <fullName evidence="4">ESX-1 secretion-associated protein</fullName>
    </recommendedName>
</protein>
<evidence type="ECO:0000313" key="2">
    <source>
        <dbReference type="EMBL" id="PNE36094.1"/>
    </source>
</evidence>
<sequence>MPHQLFSFRPEPVTALAEGFTAAADHLDDRVGAFASRPLKVPEPVGMRPEPAKALSPYREMTHRTTTALREISADLRDHAAGLHHSVAAYQGAEDARALRFRGM</sequence>
<dbReference type="RefSeq" id="WP_073444486.1">
    <property type="nucleotide sequence ID" value="NZ_LJSN01000005.1"/>
</dbReference>